<gene>
    <name evidence="2" type="ORF">H9751_10385</name>
</gene>
<dbReference type="Proteomes" id="UP000823858">
    <property type="component" value="Unassembled WGS sequence"/>
</dbReference>
<evidence type="ECO:0000256" key="1">
    <source>
        <dbReference type="SAM" id="MobiDB-lite"/>
    </source>
</evidence>
<feature type="region of interest" description="Disordered" evidence="1">
    <location>
        <begin position="127"/>
        <end position="168"/>
    </location>
</feature>
<evidence type="ECO:0000313" key="3">
    <source>
        <dbReference type="Proteomes" id="UP000823858"/>
    </source>
</evidence>
<reference evidence="2" key="2">
    <citation type="submission" date="2021-04" db="EMBL/GenBank/DDBJ databases">
        <authorList>
            <person name="Gilroy R."/>
        </authorList>
    </citation>
    <scope>NUCLEOTIDE SEQUENCE</scope>
    <source>
        <strain evidence="2">ChiHjej13B12-4958</strain>
    </source>
</reference>
<name>A0A9D2QH05_9CORY</name>
<dbReference type="EMBL" id="DWVP01000023">
    <property type="protein sequence ID" value="HJC85928.1"/>
    <property type="molecule type" value="Genomic_DNA"/>
</dbReference>
<protein>
    <submittedName>
        <fullName evidence="2">Uncharacterized protein</fullName>
    </submittedName>
</protein>
<sequence length="168" mass="17464">MAVVAVAALASCSSPPDYVGEVGTMMDAEGAMTVFVHTCGYDIDEVAVASDGDTVATFVPDAPFSGTQSFTLGEPAPSGWDASSEVQGAALTTDPNATITVEVSQHDPGADEQFRGGEATMERLLDQQGRIVMGKSHKSGDQSLTDPPEWDDACSHEYDSPETTGADD</sequence>
<organism evidence="2 3">
    <name type="scientific">Candidatus Corynebacterium faecigallinarum</name>
    <dbReference type="NCBI Taxonomy" id="2838528"/>
    <lineage>
        <taxon>Bacteria</taxon>
        <taxon>Bacillati</taxon>
        <taxon>Actinomycetota</taxon>
        <taxon>Actinomycetes</taxon>
        <taxon>Mycobacteriales</taxon>
        <taxon>Corynebacteriaceae</taxon>
        <taxon>Corynebacterium</taxon>
    </lineage>
</organism>
<accession>A0A9D2QH05</accession>
<proteinExistence type="predicted"/>
<dbReference type="AlphaFoldDB" id="A0A9D2QH05"/>
<evidence type="ECO:0000313" key="2">
    <source>
        <dbReference type="EMBL" id="HJC85928.1"/>
    </source>
</evidence>
<reference evidence="2" key="1">
    <citation type="journal article" date="2021" name="PeerJ">
        <title>Extensive microbial diversity within the chicken gut microbiome revealed by metagenomics and culture.</title>
        <authorList>
            <person name="Gilroy R."/>
            <person name="Ravi A."/>
            <person name="Getino M."/>
            <person name="Pursley I."/>
            <person name="Horton D.L."/>
            <person name="Alikhan N.F."/>
            <person name="Baker D."/>
            <person name="Gharbi K."/>
            <person name="Hall N."/>
            <person name="Watson M."/>
            <person name="Adriaenssens E.M."/>
            <person name="Foster-Nyarko E."/>
            <person name="Jarju S."/>
            <person name="Secka A."/>
            <person name="Antonio M."/>
            <person name="Oren A."/>
            <person name="Chaudhuri R.R."/>
            <person name="La Ragione R."/>
            <person name="Hildebrand F."/>
            <person name="Pallen M.J."/>
        </authorList>
    </citation>
    <scope>NUCLEOTIDE SEQUENCE</scope>
    <source>
        <strain evidence="2">ChiHjej13B12-4958</strain>
    </source>
</reference>
<comment type="caution">
    <text evidence="2">The sequence shown here is derived from an EMBL/GenBank/DDBJ whole genome shotgun (WGS) entry which is preliminary data.</text>
</comment>